<evidence type="ECO:0000256" key="6">
    <source>
        <dbReference type="ARBA" id="ARBA00023065"/>
    </source>
</evidence>
<comment type="subcellular location">
    <subcellularLocation>
        <location evidence="1">Membrane</location>
        <topology evidence="1">Multi-pass membrane protein</topology>
    </subcellularLocation>
</comment>
<keyword evidence="7 10" id="KW-0472">Membrane</keyword>
<feature type="transmembrane region" description="Helical" evidence="10">
    <location>
        <begin position="191"/>
        <end position="213"/>
    </location>
</feature>
<evidence type="ECO:0000256" key="4">
    <source>
        <dbReference type="ARBA" id="ARBA00022692"/>
    </source>
</evidence>
<evidence type="ECO:0000313" key="11">
    <source>
        <dbReference type="EMBL" id="SPC95071.1"/>
    </source>
</evidence>
<dbReference type="GO" id="GO:0015743">
    <property type="term" value="P:malate transport"/>
    <property type="evidence" value="ECO:0007669"/>
    <property type="project" value="InterPro"/>
</dbReference>
<accession>A0A2N9G780</accession>
<evidence type="ECO:0000256" key="1">
    <source>
        <dbReference type="ARBA" id="ARBA00004141"/>
    </source>
</evidence>
<organism evidence="11">
    <name type="scientific">Fagus sylvatica</name>
    <name type="common">Beechnut</name>
    <dbReference type="NCBI Taxonomy" id="28930"/>
    <lineage>
        <taxon>Eukaryota</taxon>
        <taxon>Viridiplantae</taxon>
        <taxon>Streptophyta</taxon>
        <taxon>Embryophyta</taxon>
        <taxon>Tracheophyta</taxon>
        <taxon>Spermatophyta</taxon>
        <taxon>Magnoliopsida</taxon>
        <taxon>eudicotyledons</taxon>
        <taxon>Gunneridae</taxon>
        <taxon>Pentapetalae</taxon>
        <taxon>rosids</taxon>
        <taxon>fabids</taxon>
        <taxon>Fagales</taxon>
        <taxon>Fagaceae</taxon>
        <taxon>Fagus</taxon>
    </lineage>
</organism>
<proteinExistence type="inferred from homology"/>
<dbReference type="InterPro" id="IPR020966">
    <property type="entry name" value="ALMT"/>
</dbReference>
<feature type="transmembrane region" description="Helical" evidence="10">
    <location>
        <begin position="106"/>
        <end position="123"/>
    </location>
</feature>
<evidence type="ECO:0000256" key="5">
    <source>
        <dbReference type="ARBA" id="ARBA00022989"/>
    </source>
</evidence>
<comment type="similarity">
    <text evidence="2">Belongs to the aromatic acid exporter (TC 2.A.85) family.</text>
</comment>
<evidence type="ECO:0000256" key="8">
    <source>
        <dbReference type="ARBA" id="ARBA00023303"/>
    </source>
</evidence>
<keyword evidence="4 10" id="KW-0812">Transmembrane</keyword>
<dbReference type="Pfam" id="PF11744">
    <property type="entry name" value="ALMT"/>
    <property type="match status" value="1"/>
</dbReference>
<feature type="transmembrane region" description="Helical" evidence="10">
    <location>
        <begin position="161"/>
        <end position="179"/>
    </location>
</feature>
<protein>
    <recommendedName>
        <fullName evidence="12">Aluminum-activated malate transporter</fullName>
    </recommendedName>
</protein>
<feature type="transmembrane region" description="Helical" evidence="10">
    <location>
        <begin position="76"/>
        <end position="99"/>
    </location>
</feature>
<feature type="transmembrane region" description="Helical" evidence="10">
    <location>
        <begin position="50"/>
        <end position="70"/>
    </location>
</feature>
<name>A0A2N9G780_FAGSY</name>
<gene>
    <name evidence="11" type="ORF">FSB_LOCUS22953</name>
</gene>
<keyword evidence="3" id="KW-0813">Transport</keyword>
<reference evidence="11" key="1">
    <citation type="submission" date="2018-02" db="EMBL/GenBank/DDBJ databases">
        <authorList>
            <person name="Cohen D.B."/>
            <person name="Kent A.D."/>
        </authorList>
    </citation>
    <scope>NUCLEOTIDE SEQUENCE</scope>
</reference>
<dbReference type="AlphaFoldDB" id="A0A2N9G780"/>
<dbReference type="GO" id="GO:0034220">
    <property type="term" value="P:monoatomic ion transmembrane transport"/>
    <property type="evidence" value="ECO:0007669"/>
    <property type="project" value="UniProtKB-KW"/>
</dbReference>
<evidence type="ECO:0000256" key="7">
    <source>
        <dbReference type="ARBA" id="ARBA00023136"/>
    </source>
</evidence>
<keyword evidence="6" id="KW-0406">Ion transport</keyword>
<keyword evidence="5 10" id="KW-1133">Transmembrane helix</keyword>
<evidence type="ECO:0008006" key="12">
    <source>
        <dbReference type="Google" id="ProtNLM"/>
    </source>
</evidence>
<keyword evidence="8" id="KW-0407">Ion channel</keyword>
<evidence type="ECO:0000256" key="3">
    <source>
        <dbReference type="ARBA" id="ARBA00022448"/>
    </source>
</evidence>
<dbReference type="PANTHER" id="PTHR31086">
    <property type="entry name" value="ALUMINUM-ACTIVATED MALATE TRANSPORTER 10"/>
    <property type="match status" value="1"/>
</dbReference>
<sequence>MEISPASHEKGMLFTRGWLWLKELSKRLIAKVIETAKSTKKLAQDDPRRVTHSLKVGLALSLVSLFYYYQPLYDNFGFSAMWAVMTVVVVFEFSVGATLGKGLNRALATLLAGALGLGAHHLASLSGQIAEPILLGFFVFLQAATSTFVRFFPKIKARYDYGLLIFILTFSLISVSGFRDDEILELAHKRLSTIFIGGFACVIISILVCPVWAGEDLHNLIALNMEKLANFLEDSSTTGFGFDNLETSENGESNDGKSFKQGYKSVLNSKSSEESLANFAKWEPGHGRFKFRHPWKQYLTIGTLTRECAYRIDALSGYLNSDIQASPEICSKIQEACTKMSLESGETLKELASGIRAMTQPSSAYLHISKAKIASKNLKSLLKSSFWDDDANLLAVIPAVTVASLLIDIVDCTEKIVDSVHELASLAHFQGVDLTVGQGEQDKQLSEIDCPQAVITIDGPIPALPENGKPPPAFTDRHTEM</sequence>
<dbReference type="GO" id="GO:0016020">
    <property type="term" value="C:membrane"/>
    <property type="evidence" value="ECO:0007669"/>
    <property type="project" value="UniProtKB-SubCell"/>
</dbReference>
<evidence type="ECO:0000256" key="9">
    <source>
        <dbReference type="SAM" id="MobiDB-lite"/>
    </source>
</evidence>
<evidence type="ECO:0000256" key="2">
    <source>
        <dbReference type="ARBA" id="ARBA00007079"/>
    </source>
</evidence>
<feature type="region of interest" description="Disordered" evidence="9">
    <location>
        <begin position="460"/>
        <end position="481"/>
    </location>
</feature>
<evidence type="ECO:0000256" key="10">
    <source>
        <dbReference type="SAM" id="Phobius"/>
    </source>
</evidence>
<dbReference type="EMBL" id="OIVN01001535">
    <property type="protein sequence ID" value="SPC95071.1"/>
    <property type="molecule type" value="Genomic_DNA"/>
</dbReference>
<feature type="transmembrane region" description="Helical" evidence="10">
    <location>
        <begin position="129"/>
        <end position="149"/>
    </location>
</feature>